<gene>
    <name evidence="1" type="ORF">A3H78_00945</name>
</gene>
<accession>A0A1F7JHE2</accession>
<evidence type="ECO:0000313" key="1">
    <source>
        <dbReference type="EMBL" id="OGK55027.1"/>
    </source>
</evidence>
<evidence type="ECO:0000313" key="2">
    <source>
        <dbReference type="Proteomes" id="UP000177418"/>
    </source>
</evidence>
<protein>
    <submittedName>
        <fullName evidence="1">Uncharacterized protein</fullName>
    </submittedName>
</protein>
<dbReference type="Proteomes" id="UP000177418">
    <property type="component" value="Unassembled WGS sequence"/>
</dbReference>
<sequence length="446" mass="48583">MAMNPAEQGTGTHITRRQLLGLAAAAAVAPVVIPLADRILGSTPVAAKPAWQPHSEFMDLTADGPEFEVDVTEYLYPNIYLNPAHIVSCGDDSVAMGGEQNIFFGKFDKKSATASWSRPLPLGESTSLMSMHYDKYSRRLLTTAYDPDDAKPKQTIYAVPITKDGEVEEIDIADLGLTEVSQVIGLTNGNLVIAGLSQEQEAYPYPGSSPESSPTLIVTDKDGKQVSKVKPTAAQGAKLTDICSLELLDDEKSVVISTAAVDGQQHLTVFRLDEDDSSMEQQGTWTMSNEALRFHRLRFIRQSPTDKNIYYYCPKASSGLLLAFSFNEGQPVLVGAINGETQSDVGVGVTSFTASDGQQLDAYVNYSEDPDHSQLLGQLKVVTATAQGVVNPTGLTSKFKDFDHTKAISPDGRWIYTQDTQELGRLRRIELNNTTHKIHLPRVNAK</sequence>
<comment type="caution">
    <text evidence="1">The sequence shown here is derived from an EMBL/GenBank/DDBJ whole genome shotgun (WGS) entry which is preliminary data.</text>
</comment>
<name>A0A1F7JHE2_9BACT</name>
<dbReference type="InterPro" id="IPR006311">
    <property type="entry name" value="TAT_signal"/>
</dbReference>
<dbReference type="PROSITE" id="PS51318">
    <property type="entry name" value="TAT"/>
    <property type="match status" value="1"/>
</dbReference>
<reference evidence="1 2" key="1">
    <citation type="journal article" date="2016" name="Nat. Commun.">
        <title>Thousands of microbial genomes shed light on interconnected biogeochemical processes in an aquifer system.</title>
        <authorList>
            <person name="Anantharaman K."/>
            <person name="Brown C.T."/>
            <person name="Hug L.A."/>
            <person name="Sharon I."/>
            <person name="Castelle C.J."/>
            <person name="Probst A.J."/>
            <person name="Thomas B.C."/>
            <person name="Singh A."/>
            <person name="Wilkins M.J."/>
            <person name="Karaoz U."/>
            <person name="Brodie E.L."/>
            <person name="Williams K.H."/>
            <person name="Hubbard S.S."/>
            <person name="Banfield J.F."/>
        </authorList>
    </citation>
    <scope>NUCLEOTIDE SEQUENCE [LARGE SCALE GENOMIC DNA]</scope>
</reference>
<organism evidence="1 2">
    <name type="scientific">Candidatus Roizmanbacteria bacterium RIFCSPLOWO2_02_FULL_36_11</name>
    <dbReference type="NCBI Taxonomy" id="1802071"/>
    <lineage>
        <taxon>Bacteria</taxon>
        <taxon>Candidatus Roizmaniibacteriota</taxon>
    </lineage>
</organism>
<dbReference type="SUPFAM" id="SSF75011">
    <property type="entry name" value="3-carboxy-cis,cis-mucoante lactonizing enzyme"/>
    <property type="match status" value="1"/>
</dbReference>
<proteinExistence type="predicted"/>
<dbReference type="AlphaFoldDB" id="A0A1F7JHE2"/>
<dbReference type="EMBL" id="MGAV01000012">
    <property type="protein sequence ID" value="OGK55027.1"/>
    <property type="molecule type" value="Genomic_DNA"/>
</dbReference>